<dbReference type="PANTHER" id="PTHR37613:SF4">
    <property type="entry name" value="DUF4378 DOMAIN-CONTAINING PROTEIN"/>
    <property type="match status" value="1"/>
</dbReference>
<gene>
    <name evidence="2" type="ORF">RHGRI_016442</name>
</gene>
<evidence type="ECO:0008006" key="4">
    <source>
        <dbReference type="Google" id="ProtNLM"/>
    </source>
</evidence>
<evidence type="ECO:0000313" key="3">
    <source>
        <dbReference type="Proteomes" id="UP000823749"/>
    </source>
</evidence>
<feature type="compositionally biased region" description="Basic and acidic residues" evidence="1">
    <location>
        <begin position="152"/>
        <end position="173"/>
    </location>
</feature>
<evidence type="ECO:0000313" key="2">
    <source>
        <dbReference type="EMBL" id="KAG5543682.1"/>
    </source>
</evidence>
<feature type="compositionally biased region" description="Basic and acidic residues" evidence="1">
    <location>
        <begin position="99"/>
        <end position="118"/>
    </location>
</feature>
<name>A0AAV6JU41_9ERIC</name>
<evidence type="ECO:0000256" key="1">
    <source>
        <dbReference type="SAM" id="MobiDB-lite"/>
    </source>
</evidence>
<accession>A0AAV6JU41</accession>
<keyword evidence="3" id="KW-1185">Reference proteome</keyword>
<dbReference type="PANTHER" id="PTHR37613">
    <property type="entry name" value="DUF4378 DOMAIN PROTEIN"/>
    <property type="match status" value="1"/>
</dbReference>
<feature type="compositionally biased region" description="Polar residues" evidence="1">
    <location>
        <begin position="87"/>
        <end position="98"/>
    </location>
</feature>
<feature type="compositionally biased region" description="Polar residues" evidence="1">
    <location>
        <begin position="1"/>
        <end position="13"/>
    </location>
</feature>
<organism evidence="2 3">
    <name type="scientific">Rhododendron griersonianum</name>
    <dbReference type="NCBI Taxonomy" id="479676"/>
    <lineage>
        <taxon>Eukaryota</taxon>
        <taxon>Viridiplantae</taxon>
        <taxon>Streptophyta</taxon>
        <taxon>Embryophyta</taxon>
        <taxon>Tracheophyta</taxon>
        <taxon>Spermatophyta</taxon>
        <taxon>Magnoliopsida</taxon>
        <taxon>eudicotyledons</taxon>
        <taxon>Gunneridae</taxon>
        <taxon>Pentapetalae</taxon>
        <taxon>asterids</taxon>
        <taxon>Ericales</taxon>
        <taxon>Ericaceae</taxon>
        <taxon>Ericoideae</taxon>
        <taxon>Rhodoreae</taxon>
        <taxon>Rhododendron</taxon>
    </lineage>
</organism>
<protein>
    <recommendedName>
        <fullName evidence="4">DUF4378 domain-containing protein</fullName>
    </recommendedName>
</protein>
<proteinExistence type="predicted"/>
<dbReference type="Proteomes" id="UP000823749">
    <property type="component" value="Chromosome 6"/>
</dbReference>
<dbReference type="EMBL" id="JACTNZ010000006">
    <property type="protein sequence ID" value="KAG5543682.1"/>
    <property type="molecule type" value="Genomic_DNA"/>
</dbReference>
<feature type="compositionally biased region" description="Polar residues" evidence="1">
    <location>
        <begin position="119"/>
        <end position="147"/>
    </location>
</feature>
<dbReference type="AlphaFoldDB" id="A0AAV6JU41"/>
<feature type="region of interest" description="Disordered" evidence="1">
    <location>
        <begin position="1"/>
        <end position="20"/>
    </location>
</feature>
<comment type="caution">
    <text evidence="2">The sequence shown here is derived from an EMBL/GenBank/DDBJ whole genome shotgun (WGS) entry which is preliminary data.</text>
</comment>
<feature type="region of interest" description="Disordered" evidence="1">
    <location>
        <begin position="87"/>
        <end position="215"/>
    </location>
</feature>
<reference evidence="2 3" key="1">
    <citation type="submission" date="2020-08" db="EMBL/GenBank/DDBJ databases">
        <title>Plant Genome Project.</title>
        <authorList>
            <person name="Zhang R.-G."/>
        </authorList>
    </citation>
    <scope>NUCLEOTIDE SEQUENCE [LARGE SCALE GENOMIC DNA]</scope>
    <source>
        <strain evidence="2">WSP0</strain>
        <tissue evidence="2">Leaf</tissue>
    </source>
</reference>
<sequence>MNPIQSITASMPSSLVPKPAQAKQLGELLQEQQEPFILEIYLHEKGYLKKSASWGPKNKRRKVIPSCSKIMIKAVFKKLVESFRNTQKAKMNSASGDGNHSDREIGRRSDQDTADSERFSSASGTTLFHSCSGSDTEGRTGSPQPDSGNLVEAKEIDTDRRRLPWRCREENSKELSPVPELEEEAPSHENSQVQNKRQRNAKTKDSIPATSSCELVFESPIDEPSTKTEPSADTPSQYLTGKRVLQQSKQLLFDCVRELVETHRSEGGRGKEFLEILGPAEIWKILGEDIRTWSKLCGNETNTTQLVHLDFAASAERWKGFNIEMREIGAVIGDAILEDVSEEIAVDMIELERGNV</sequence>